<dbReference type="GO" id="GO:0005524">
    <property type="term" value="F:ATP binding"/>
    <property type="evidence" value="ECO:0007669"/>
    <property type="project" value="UniProtKB-UniRule"/>
</dbReference>
<comment type="pathway">
    <text evidence="2 15">Cofactor biosynthesis; FAD biosynthesis; FAD from FMN: step 1/1.</text>
</comment>
<evidence type="ECO:0000256" key="4">
    <source>
        <dbReference type="ARBA" id="ARBA00022630"/>
    </source>
</evidence>
<dbReference type="InterPro" id="IPR014729">
    <property type="entry name" value="Rossmann-like_a/b/a_fold"/>
</dbReference>
<name>A0A5J6MVM8_9PROT</name>
<evidence type="ECO:0000259" key="17">
    <source>
        <dbReference type="SMART" id="SM00904"/>
    </source>
</evidence>
<dbReference type="PANTHER" id="PTHR22749">
    <property type="entry name" value="RIBOFLAVIN KINASE/FMN ADENYLYLTRANSFERASE"/>
    <property type="match status" value="1"/>
</dbReference>
<keyword evidence="11 15" id="KW-0067">ATP-binding</keyword>
<keyword evidence="19" id="KW-1185">Reference proteome</keyword>
<dbReference type="UniPathway" id="UPA00276">
    <property type="reaction ID" value="UER00406"/>
</dbReference>
<keyword evidence="10 15" id="KW-0274">FAD</keyword>
<dbReference type="GO" id="GO:0009398">
    <property type="term" value="P:FMN biosynthetic process"/>
    <property type="evidence" value="ECO:0007669"/>
    <property type="project" value="UniProtKB-UniRule"/>
</dbReference>
<dbReference type="InterPro" id="IPR023465">
    <property type="entry name" value="Riboflavin_kinase_dom_sf"/>
</dbReference>
<evidence type="ECO:0000256" key="1">
    <source>
        <dbReference type="ARBA" id="ARBA00002121"/>
    </source>
</evidence>
<keyword evidence="4 15" id="KW-0285">Flavoprotein</keyword>
<evidence type="ECO:0000256" key="13">
    <source>
        <dbReference type="ARBA" id="ARBA00047880"/>
    </source>
</evidence>
<dbReference type="AlphaFoldDB" id="A0A5J6MVM8"/>
<dbReference type="Gene3D" id="2.40.30.30">
    <property type="entry name" value="Riboflavin kinase-like"/>
    <property type="match status" value="1"/>
</dbReference>
<dbReference type="EMBL" id="CP042582">
    <property type="protein sequence ID" value="QEX20785.1"/>
    <property type="molecule type" value="Genomic_DNA"/>
</dbReference>
<dbReference type="SUPFAM" id="SSF82114">
    <property type="entry name" value="Riboflavin kinase-like"/>
    <property type="match status" value="1"/>
</dbReference>
<dbReference type="OrthoDB" id="9803667at2"/>
<dbReference type="GO" id="GO:0003919">
    <property type="term" value="F:FMN adenylyltransferase activity"/>
    <property type="evidence" value="ECO:0007669"/>
    <property type="project" value="UniProtKB-UniRule"/>
</dbReference>
<dbReference type="GO" id="GO:0006747">
    <property type="term" value="P:FAD biosynthetic process"/>
    <property type="evidence" value="ECO:0007669"/>
    <property type="project" value="UniProtKB-UniRule"/>
</dbReference>
<dbReference type="CDD" id="cd02064">
    <property type="entry name" value="FAD_synthetase_N"/>
    <property type="match status" value="1"/>
</dbReference>
<keyword evidence="5 15" id="KW-0288">FMN</keyword>
<comment type="function">
    <text evidence="1">Catalyzes the phosphorylation of riboflavin to FMN followed by the adenylation of FMN to FAD.</text>
</comment>
<dbReference type="PIRSF" id="PIRSF004491">
    <property type="entry name" value="FAD_Synth"/>
    <property type="match status" value="1"/>
</dbReference>
<keyword evidence="8 15" id="KW-0547">Nucleotide-binding</keyword>
<feature type="region of interest" description="Disordered" evidence="16">
    <location>
        <begin position="311"/>
        <end position="355"/>
    </location>
</feature>
<comment type="catalytic activity">
    <reaction evidence="14 15">
        <text>FMN + ATP + H(+) = FAD + diphosphate</text>
        <dbReference type="Rhea" id="RHEA:17237"/>
        <dbReference type="ChEBI" id="CHEBI:15378"/>
        <dbReference type="ChEBI" id="CHEBI:30616"/>
        <dbReference type="ChEBI" id="CHEBI:33019"/>
        <dbReference type="ChEBI" id="CHEBI:57692"/>
        <dbReference type="ChEBI" id="CHEBI:58210"/>
        <dbReference type="EC" id="2.7.7.2"/>
    </reaction>
</comment>
<dbReference type="EC" id="2.7.7.2" evidence="15"/>
<keyword evidence="12" id="KW-0511">Multifunctional enzyme</keyword>
<dbReference type="SUPFAM" id="SSF52374">
    <property type="entry name" value="Nucleotidylyl transferase"/>
    <property type="match status" value="1"/>
</dbReference>
<evidence type="ECO:0000256" key="2">
    <source>
        <dbReference type="ARBA" id="ARBA00004726"/>
    </source>
</evidence>
<dbReference type="NCBIfam" id="NF004163">
    <property type="entry name" value="PRK05627.1-6"/>
    <property type="match status" value="1"/>
</dbReference>
<keyword evidence="7 15" id="KW-0548">Nucleotidyltransferase</keyword>
<dbReference type="InterPro" id="IPR002606">
    <property type="entry name" value="Riboflavin_kinase_bac"/>
</dbReference>
<evidence type="ECO:0000256" key="14">
    <source>
        <dbReference type="ARBA" id="ARBA00049494"/>
    </source>
</evidence>
<evidence type="ECO:0000256" key="9">
    <source>
        <dbReference type="ARBA" id="ARBA00022777"/>
    </source>
</evidence>
<dbReference type="Pfam" id="PF06574">
    <property type="entry name" value="FAD_syn"/>
    <property type="match status" value="1"/>
</dbReference>
<dbReference type="NCBIfam" id="TIGR00083">
    <property type="entry name" value="ribF"/>
    <property type="match status" value="1"/>
</dbReference>
<dbReference type="FunFam" id="3.40.50.620:FF:000021">
    <property type="entry name" value="Riboflavin biosynthesis protein"/>
    <property type="match status" value="1"/>
</dbReference>
<dbReference type="KEGG" id="hadh:FRZ61_07040"/>
<comment type="pathway">
    <text evidence="3 15">Cofactor biosynthesis; FMN biosynthesis; FMN from riboflavin (ATP route): step 1/1.</text>
</comment>
<dbReference type="Gene3D" id="3.40.50.620">
    <property type="entry name" value="HUPs"/>
    <property type="match status" value="1"/>
</dbReference>
<keyword evidence="9 15" id="KW-0418">Kinase</keyword>
<reference evidence="18 19" key="1">
    <citation type="submission" date="2019-08" db="EMBL/GenBank/DDBJ databases">
        <title>Hyperibacter terrae gen. nov., sp. nov. and Hyperibacter viscosus sp. nov., two new members in the family Rhodospirillaceae isolated from the rhizosphere of Hypericum perforatum.</title>
        <authorList>
            <person name="Noviana Z."/>
        </authorList>
    </citation>
    <scope>NUCLEOTIDE SEQUENCE [LARGE SCALE GENOMIC DNA]</scope>
    <source>
        <strain evidence="18 19">R5959</strain>
    </source>
</reference>
<evidence type="ECO:0000256" key="6">
    <source>
        <dbReference type="ARBA" id="ARBA00022679"/>
    </source>
</evidence>
<evidence type="ECO:0000256" key="16">
    <source>
        <dbReference type="SAM" id="MobiDB-lite"/>
    </source>
</evidence>
<evidence type="ECO:0000256" key="5">
    <source>
        <dbReference type="ARBA" id="ARBA00022643"/>
    </source>
</evidence>
<evidence type="ECO:0000256" key="11">
    <source>
        <dbReference type="ARBA" id="ARBA00022840"/>
    </source>
</evidence>
<dbReference type="SMART" id="SM00904">
    <property type="entry name" value="Flavokinase"/>
    <property type="match status" value="1"/>
</dbReference>
<evidence type="ECO:0000256" key="15">
    <source>
        <dbReference type="PIRNR" id="PIRNR004491"/>
    </source>
</evidence>
<gene>
    <name evidence="18" type="ORF">FRZ61_07040</name>
</gene>
<keyword evidence="6 15" id="KW-0808">Transferase</keyword>
<dbReference type="Pfam" id="PF01687">
    <property type="entry name" value="Flavokinase"/>
    <property type="match status" value="1"/>
</dbReference>
<dbReference type="InterPro" id="IPR023468">
    <property type="entry name" value="Riboflavin_kinase"/>
</dbReference>
<dbReference type="GO" id="GO:0008531">
    <property type="term" value="F:riboflavin kinase activity"/>
    <property type="evidence" value="ECO:0007669"/>
    <property type="project" value="UniProtKB-UniRule"/>
</dbReference>
<dbReference type="NCBIfam" id="NF004159">
    <property type="entry name" value="PRK05627.1-2"/>
    <property type="match status" value="1"/>
</dbReference>
<comment type="similarity">
    <text evidence="15">Belongs to the ribF family.</text>
</comment>
<dbReference type="InterPro" id="IPR015864">
    <property type="entry name" value="FAD_synthase"/>
</dbReference>
<evidence type="ECO:0000313" key="18">
    <source>
        <dbReference type="EMBL" id="QEX20785.1"/>
    </source>
</evidence>
<dbReference type="NCBIfam" id="NF004160">
    <property type="entry name" value="PRK05627.1-3"/>
    <property type="match status" value="1"/>
</dbReference>
<accession>A0A5J6MVM8</accession>
<protein>
    <recommendedName>
        <fullName evidence="15">Riboflavin biosynthesis protein</fullName>
    </recommendedName>
    <domain>
        <recommendedName>
            <fullName evidence="15">Riboflavin kinase</fullName>
            <ecNumber evidence="15">2.7.1.26</ecNumber>
        </recommendedName>
        <alternativeName>
            <fullName evidence="15">Flavokinase</fullName>
        </alternativeName>
    </domain>
    <domain>
        <recommendedName>
            <fullName evidence="15">FMN adenylyltransferase</fullName>
            <ecNumber evidence="15">2.7.7.2</ecNumber>
        </recommendedName>
        <alternativeName>
            <fullName evidence="15">FAD pyrophosphorylase</fullName>
        </alternativeName>
        <alternativeName>
            <fullName evidence="15">FAD synthase</fullName>
        </alternativeName>
    </domain>
</protein>
<sequence length="355" mass="38539">MRLFRHHTEIPVEARNAVVALGNFDGVHRGHQAVIGTAQAKARELGTGAAVLTFEPHPREFFKPGQPSFRLTPLRIKVRQLEAMGVDDLFVLPFGPRLAQMSAEAFVIEVLVEGLAAQHVVVGYDFVFGRERRGNAALLADLGKLHGLGVTSVAAAASDQGEVYSSTKIREHLQAGRPMSATALLGRPWEIEGRVEHGDRRGRQLGFPTANIAIGDYLEPRLGVYAVKAGIDMGAATRWVDGVANLGRRPTVGGTRVQLEVHLFDVALDLYGRHLRVAFIDFLRPEMKFAGLDALKAQIAQDSARAREILAAYAGPDPGASPRPALKAPENEASPGDVYDRALRPKIRPKISSNH</sequence>
<evidence type="ECO:0000256" key="8">
    <source>
        <dbReference type="ARBA" id="ARBA00022741"/>
    </source>
</evidence>
<comment type="catalytic activity">
    <reaction evidence="13 15">
        <text>riboflavin + ATP = FMN + ADP + H(+)</text>
        <dbReference type="Rhea" id="RHEA:14357"/>
        <dbReference type="ChEBI" id="CHEBI:15378"/>
        <dbReference type="ChEBI" id="CHEBI:30616"/>
        <dbReference type="ChEBI" id="CHEBI:57986"/>
        <dbReference type="ChEBI" id="CHEBI:58210"/>
        <dbReference type="ChEBI" id="CHEBI:456216"/>
        <dbReference type="EC" id="2.7.1.26"/>
    </reaction>
</comment>
<dbReference type="PANTHER" id="PTHR22749:SF6">
    <property type="entry name" value="RIBOFLAVIN KINASE"/>
    <property type="match status" value="1"/>
</dbReference>
<dbReference type="GO" id="GO:0009231">
    <property type="term" value="P:riboflavin biosynthetic process"/>
    <property type="evidence" value="ECO:0007669"/>
    <property type="project" value="InterPro"/>
</dbReference>
<feature type="domain" description="Riboflavin kinase" evidence="17">
    <location>
        <begin position="184"/>
        <end position="311"/>
    </location>
</feature>
<evidence type="ECO:0000313" key="19">
    <source>
        <dbReference type="Proteomes" id="UP000325797"/>
    </source>
</evidence>
<evidence type="ECO:0000256" key="10">
    <source>
        <dbReference type="ARBA" id="ARBA00022827"/>
    </source>
</evidence>
<dbReference type="EC" id="2.7.1.26" evidence="15"/>
<proteinExistence type="inferred from homology"/>
<dbReference type="Proteomes" id="UP000325797">
    <property type="component" value="Chromosome"/>
</dbReference>
<organism evidence="18 19">
    <name type="scientific">Hypericibacter adhaerens</name>
    <dbReference type="NCBI Taxonomy" id="2602016"/>
    <lineage>
        <taxon>Bacteria</taxon>
        <taxon>Pseudomonadati</taxon>
        <taxon>Pseudomonadota</taxon>
        <taxon>Alphaproteobacteria</taxon>
        <taxon>Rhodospirillales</taxon>
        <taxon>Dongiaceae</taxon>
        <taxon>Hypericibacter</taxon>
    </lineage>
</organism>
<evidence type="ECO:0000256" key="12">
    <source>
        <dbReference type="ARBA" id="ARBA00023268"/>
    </source>
</evidence>
<dbReference type="InterPro" id="IPR015865">
    <property type="entry name" value="Riboflavin_kinase_bac/euk"/>
</dbReference>
<dbReference type="UniPathway" id="UPA00277">
    <property type="reaction ID" value="UER00407"/>
</dbReference>
<dbReference type="RefSeq" id="WP_151115003.1">
    <property type="nucleotide sequence ID" value="NZ_CP042582.1"/>
</dbReference>
<evidence type="ECO:0000256" key="3">
    <source>
        <dbReference type="ARBA" id="ARBA00005201"/>
    </source>
</evidence>
<evidence type="ECO:0000256" key="7">
    <source>
        <dbReference type="ARBA" id="ARBA00022695"/>
    </source>
</evidence>